<accession>A0A0R3L255</accession>
<dbReference type="PANTHER" id="PTHR43081:SF1">
    <property type="entry name" value="ADENYLATE CYCLASE, TERMINAL-DIFFERENTIATION SPECIFIC"/>
    <property type="match status" value="1"/>
</dbReference>
<keyword evidence="1" id="KW-0812">Transmembrane</keyword>
<reference evidence="4 5" key="1">
    <citation type="submission" date="2014-03" db="EMBL/GenBank/DDBJ databases">
        <title>Bradyrhizobium valentinum sp. nov., isolated from effective nodules of Lupinus mariae-josephae, a lupine endemic of basic-lime soils in Eastern Spain.</title>
        <authorList>
            <person name="Duran D."/>
            <person name="Rey L."/>
            <person name="Navarro A."/>
            <person name="Busquets A."/>
            <person name="Imperial J."/>
            <person name="Ruiz-Argueso T."/>
        </authorList>
    </citation>
    <scope>NUCLEOTIDE SEQUENCE [LARGE SCALE GENOMIC DNA]</scope>
    <source>
        <strain evidence="4 5">PAC68</strain>
    </source>
</reference>
<feature type="transmembrane region" description="Helical" evidence="1">
    <location>
        <begin position="205"/>
        <end position="227"/>
    </location>
</feature>
<dbReference type="CDD" id="cd06225">
    <property type="entry name" value="HAMP"/>
    <property type="match status" value="1"/>
</dbReference>
<dbReference type="Proteomes" id="UP000050863">
    <property type="component" value="Unassembled WGS sequence"/>
</dbReference>
<organism evidence="4 5">
    <name type="scientific">Bradyrhizobium jicamae</name>
    <dbReference type="NCBI Taxonomy" id="280332"/>
    <lineage>
        <taxon>Bacteria</taxon>
        <taxon>Pseudomonadati</taxon>
        <taxon>Pseudomonadota</taxon>
        <taxon>Alphaproteobacteria</taxon>
        <taxon>Hyphomicrobiales</taxon>
        <taxon>Nitrobacteraceae</taxon>
        <taxon>Bradyrhizobium</taxon>
    </lineage>
</organism>
<dbReference type="Gene3D" id="3.30.70.1230">
    <property type="entry name" value="Nucleotide cyclase"/>
    <property type="match status" value="1"/>
</dbReference>
<comment type="caution">
    <text evidence="4">The sequence shown here is derived from an EMBL/GenBank/DDBJ whole genome shotgun (WGS) entry which is preliminary data.</text>
</comment>
<dbReference type="GO" id="GO:0035556">
    <property type="term" value="P:intracellular signal transduction"/>
    <property type="evidence" value="ECO:0007669"/>
    <property type="project" value="InterPro"/>
</dbReference>
<dbReference type="InterPro" id="IPR001054">
    <property type="entry name" value="A/G_cyclase"/>
</dbReference>
<proteinExistence type="predicted"/>
<keyword evidence="5" id="KW-1185">Reference proteome</keyword>
<dbReference type="Pfam" id="PF00672">
    <property type="entry name" value="HAMP"/>
    <property type="match status" value="1"/>
</dbReference>
<evidence type="ECO:0000259" key="3">
    <source>
        <dbReference type="PROSITE" id="PS50885"/>
    </source>
</evidence>
<gene>
    <name evidence="4" type="ORF">CQ12_24315</name>
</gene>
<dbReference type="STRING" id="280332.CQ12_24315"/>
<dbReference type="PROSITE" id="PS50885">
    <property type="entry name" value="HAMP"/>
    <property type="match status" value="1"/>
</dbReference>
<protein>
    <submittedName>
        <fullName evidence="4">Adenylate cyclase</fullName>
    </submittedName>
</protein>
<dbReference type="OrthoDB" id="9789782at2"/>
<dbReference type="InterPro" id="IPR050697">
    <property type="entry name" value="Adenylyl/Guanylyl_Cyclase_3/4"/>
</dbReference>
<dbReference type="EMBL" id="LLXZ01000176">
    <property type="protein sequence ID" value="KRQ99900.1"/>
    <property type="molecule type" value="Genomic_DNA"/>
</dbReference>
<dbReference type="SUPFAM" id="SSF158472">
    <property type="entry name" value="HAMP domain-like"/>
    <property type="match status" value="1"/>
</dbReference>
<dbReference type="RefSeq" id="WP_057838793.1">
    <property type="nucleotide sequence ID" value="NZ_LLXZ01000176.1"/>
</dbReference>
<keyword evidence="1" id="KW-0472">Membrane</keyword>
<dbReference type="SUPFAM" id="SSF55073">
    <property type="entry name" value="Nucleotide cyclase"/>
    <property type="match status" value="1"/>
</dbReference>
<dbReference type="GO" id="GO:0006171">
    <property type="term" value="P:cAMP biosynthetic process"/>
    <property type="evidence" value="ECO:0007669"/>
    <property type="project" value="TreeGrafter"/>
</dbReference>
<dbReference type="SMART" id="SM00304">
    <property type="entry name" value="HAMP"/>
    <property type="match status" value="1"/>
</dbReference>
<dbReference type="GO" id="GO:0016020">
    <property type="term" value="C:membrane"/>
    <property type="evidence" value="ECO:0007669"/>
    <property type="project" value="InterPro"/>
</dbReference>
<dbReference type="InterPro" id="IPR003660">
    <property type="entry name" value="HAMP_dom"/>
</dbReference>
<dbReference type="CDD" id="cd07302">
    <property type="entry name" value="CHD"/>
    <property type="match status" value="1"/>
</dbReference>
<dbReference type="Pfam" id="PF00211">
    <property type="entry name" value="Guanylate_cyc"/>
    <property type="match status" value="1"/>
</dbReference>
<evidence type="ECO:0000256" key="1">
    <source>
        <dbReference type="SAM" id="Phobius"/>
    </source>
</evidence>
<keyword evidence="1" id="KW-1133">Transmembrane helix</keyword>
<feature type="domain" description="HAMP" evidence="3">
    <location>
        <begin position="229"/>
        <end position="281"/>
    </location>
</feature>
<dbReference type="InterPro" id="IPR029787">
    <property type="entry name" value="Nucleotide_cyclase"/>
</dbReference>
<dbReference type="PANTHER" id="PTHR43081">
    <property type="entry name" value="ADENYLATE CYCLASE, TERMINAL-DIFFERENTIATION SPECIFIC-RELATED"/>
    <property type="match status" value="1"/>
</dbReference>
<sequence length="577" mass="63689">MLRPTIRKRILGIALGLIFLMAITSALSTVMTRKIAHQLDEFSGKYVEAYGHLARMNIRSLEQALALRRMMIGRMQSPPDESSVADQRKIYEAKGQEIEQEAQAARALINAIIDDTSTASDNARLGRIDDRIERVISDLHRYLGEEYKRLLLLLEAGNIPEARASLARTDTLRDDLNQRIDVIRTDMLALVRGDALMTMRDQNTAIFISVVLTMLASILGLIFSLFISTGITGPVRRLLEGTRAVEAGRLDGSIDVTTRDEIGQLTTAFNNMVEQLRHKERLRETFGRYVDPRVVEGLIAPQSLTASAGERRVMTVLFCDMKGFTSLSEGMTPQGLVKVMNHYLSTMSGPIRSHRGIIDKYIGDAIMAYWGPPFTEHSEQARLACLAAVEMANRGQALRTELPELIGVRTVPSDCEVRIGIATGEVLVGSIGSEFMMSYTVMGDAVNLASRLENANKVYGSHSLASEAAIMAAGDAIESREVDRLVVVGQTHPEAVFEIIGRAGELTEQQLELLARYAEGLAAYRARRWDEARLAFQAALEAVPGDGPSMAMAARVETFRVNPPPADWDGAWRLDQK</sequence>
<evidence type="ECO:0000313" key="4">
    <source>
        <dbReference type="EMBL" id="KRQ99900.1"/>
    </source>
</evidence>
<evidence type="ECO:0000259" key="2">
    <source>
        <dbReference type="PROSITE" id="PS50125"/>
    </source>
</evidence>
<dbReference type="PROSITE" id="PS50125">
    <property type="entry name" value="GUANYLATE_CYCLASE_2"/>
    <property type="match status" value="1"/>
</dbReference>
<evidence type="ECO:0000313" key="5">
    <source>
        <dbReference type="Proteomes" id="UP000050863"/>
    </source>
</evidence>
<feature type="domain" description="Guanylate cyclase" evidence="2">
    <location>
        <begin position="315"/>
        <end position="453"/>
    </location>
</feature>
<dbReference type="SMART" id="SM00044">
    <property type="entry name" value="CYCc"/>
    <property type="match status" value="1"/>
</dbReference>
<name>A0A0R3L255_9BRAD</name>
<dbReference type="AlphaFoldDB" id="A0A0R3L255"/>
<dbReference type="GO" id="GO:0004016">
    <property type="term" value="F:adenylate cyclase activity"/>
    <property type="evidence" value="ECO:0007669"/>
    <property type="project" value="UniProtKB-ARBA"/>
</dbReference>
<dbReference type="Gene3D" id="6.10.340.10">
    <property type="match status" value="1"/>
</dbReference>